<dbReference type="Proteomes" id="UP000611796">
    <property type="component" value="Unassembled WGS sequence"/>
</dbReference>
<accession>A0ABR7K3F1</accession>
<comment type="similarity">
    <text evidence="1">Belongs to the PspA/Vipp/IM30 family.</text>
</comment>
<feature type="coiled-coil region" evidence="2">
    <location>
        <begin position="33"/>
        <end position="88"/>
    </location>
</feature>
<proteinExistence type="inferred from homology"/>
<gene>
    <name evidence="4" type="ORF">H8891_07155</name>
</gene>
<comment type="caution">
    <text evidence="4">The sequence shown here is derived from an EMBL/GenBank/DDBJ whole genome shotgun (WGS) entry which is preliminary data.</text>
</comment>
<keyword evidence="5" id="KW-1185">Reference proteome</keyword>
<dbReference type="PANTHER" id="PTHR31088:SF6">
    <property type="entry name" value="PHAGE SHOCK PROTEIN A"/>
    <property type="match status" value="1"/>
</dbReference>
<organism evidence="4 5">
    <name type="scientific">Paeniclostridium hominis</name>
    <dbReference type="NCBI Taxonomy" id="2764329"/>
    <lineage>
        <taxon>Bacteria</taxon>
        <taxon>Bacillati</taxon>
        <taxon>Bacillota</taxon>
        <taxon>Clostridia</taxon>
        <taxon>Peptostreptococcales</taxon>
        <taxon>Peptostreptococcaceae</taxon>
        <taxon>Paeniclostridium</taxon>
    </lineage>
</organism>
<sequence length="230" mass="26798">MNGDEKIMGFFKRLKNVVEAKANKAIEKHEDPIEMLELSINKKEKLLQDAKKQCANFIASVDNIRNEKKTLEERIDKYEQATKAALLKEDNEKAQTFVKQKLEIQEKLTQTVERIQTQDKKIQEIKFKIEELELEISKMKSKKQELATRLDVAEINNEINETLSGLSDDHGINLDELEKKVQQKESYGKALEDMKPKNEDSMLDDYINNSPVVDSKVEDELERIKREMNK</sequence>
<feature type="region of interest" description="Disordered" evidence="3">
    <location>
        <begin position="185"/>
        <end position="210"/>
    </location>
</feature>
<evidence type="ECO:0000313" key="5">
    <source>
        <dbReference type="Proteomes" id="UP000611796"/>
    </source>
</evidence>
<name>A0ABR7K3F1_9FIRM</name>
<dbReference type="InterPro" id="IPR007157">
    <property type="entry name" value="PspA_VIPP1"/>
</dbReference>
<evidence type="ECO:0000256" key="1">
    <source>
        <dbReference type="ARBA" id="ARBA00043985"/>
    </source>
</evidence>
<dbReference type="EMBL" id="JACRWD010000001">
    <property type="protein sequence ID" value="MBC6003576.1"/>
    <property type="molecule type" value="Genomic_DNA"/>
</dbReference>
<dbReference type="Pfam" id="PF04012">
    <property type="entry name" value="PspA_IM30"/>
    <property type="match status" value="1"/>
</dbReference>
<feature type="compositionally biased region" description="Basic and acidic residues" evidence="3">
    <location>
        <begin position="185"/>
        <end position="200"/>
    </location>
</feature>
<reference evidence="4 5" key="1">
    <citation type="submission" date="2020-08" db="EMBL/GenBank/DDBJ databases">
        <authorList>
            <person name="Liu C."/>
            <person name="Sun Q."/>
        </authorList>
    </citation>
    <scope>NUCLEOTIDE SEQUENCE [LARGE SCALE GENOMIC DNA]</scope>
    <source>
        <strain evidence="4 5">NSJ-45</strain>
    </source>
</reference>
<evidence type="ECO:0000256" key="3">
    <source>
        <dbReference type="SAM" id="MobiDB-lite"/>
    </source>
</evidence>
<protein>
    <submittedName>
        <fullName evidence="4">PspA/IM30 family protein</fullName>
    </submittedName>
</protein>
<dbReference type="RefSeq" id="WP_147543789.1">
    <property type="nucleotide sequence ID" value="NZ_JACRWD010000001.1"/>
</dbReference>
<evidence type="ECO:0000256" key="2">
    <source>
        <dbReference type="SAM" id="Coils"/>
    </source>
</evidence>
<dbReference type="PANTHER" id="PTHR31088">
    <property type="entry name" value="MEMBRANE-ASSOCIATED PROTEIN VIPP1, CHLOROPLASTIC"/>
    <property type="match status" value="1"/>
</dbReference>
<evidence type="ECO:0000313" key="4">
    <source>
        <dbReference type="EMBL" id="MBC6003576.1"/>
    </source>
</evidence>
<keyword evidence="2" id="KW-0175">Coiled coil</keyword>